<accession>A0ABU5C918</accession>
<protein>
    <submittedName>
        <fullName evidence="2">Amidohydrolase</fullName>
        <ecNumber evidence="2">3.5.-.-</ecNumber>
    </submittedName>
</protein>
<dbReference type="Proteomes" id="UP001281447">
    <property type="component" value="Unassembled WGS sequence"/>
</dbReference>
<dbReference type="InterPro" id="IPR032466">
    <property type="entry name" value="Metal_Hydrolase"/>
</dbReference>
<dbReference type="Gene3D" id="3.10.310.70">
    <property type="match status" value="1"/>
</dbReference>
<dbReference type="InterPro" id="IPR033932">
    <property type="entry name" value="YtcJ-like"/>
</dbReference>
<dbReference type="PANTHER" id="PTHR22642:SF2">
    <property type="entry name" value="PROTEIN LONG AFTER FAR-RED 3"/>
    <property type="match status" value="1"/>
</dbReference>
<dbReference type="InterPro" id="IPR011059">
    <property type="entry name" value="Metal-dep_hydrolase_composite"/>
</dbReference>
<gene>
    <name evidence="2" type="ORF">RWE15_16455</name>
</gene>
<proteinExistence type="predicted"/>
<keyword evidence="2" id="KW-0378">Hydrolase</keyword>
<dbReference type="EC" id="3.5.-.-" evidence="2"/>
<dbReference type="SUPFAM" id="SSF51338">
    <property type="entry name" value="Composite domain of metallo-dependent hydrolases"/>
    <property type="match status" value="1"/>
</dbReference>
<organism evidence="2 3">
    <name type="scientific">Tigheibacillus halophilus</name>
    <dbReference type="NCBI Taxonomy" id="361280"/>
    <lineage>
        <taxon>Bacteria</taxon>
        <taxon>Bacillati</taxon>
        <taxon>Bacillota</taxon>
        <taxon>Bacilli</taxon>
        <taxon>Bacillales</taxon>
        <taxon>Bacillaceae</taxon>
        <taxon>Tigheibacillus</taxon>
    </lineage>
</organism>
<reference evidence="2 3" key="1">
    <citation type="submission" date="2023-10" db="EMBL/GenBank/DDBJ databases">
        <title>Virgibacillus halophilus 5B73C genome.</title>
        <authorList>
            <person name="Miliotis G."/>
            <person name="Sengupta P."/>
            <person name="Hameed A."/>
            <person name="Chuvochina M."/>
            <person name="Mcdonagh F."/>
            <person name="Simpson A.C."/>
            <person name="Singh N.K."/>
            <person name="Rekha P.D."/>
            <person name="Raman K."/>
            <person name="Hugenholtz P."/>
            <person name="Venkateswaran K."/>
        </authorList>
    </citation>
    <scope>NUCLEOTIDE SEQUENCE [LARGE SCALE GENOMIC DNA]</scope>
    <source>
        <strain evidence="2 3">5B73C</strain>
    </source>
</reference>
<dbReference type="CDD" id="cd01300">
    <property type="entry name" value="YtcJ_like"/>
    <property type="match status" value="1"/>
</dbReference>
<name>A0ABU5C918_9BACI</name>
<evidence type="ECO:0000313" key="3">
    <source>
        <dbReference type="Proteomes" id="UP001281447"/>
    </source>
</evidence>
<dbReference type="Gene3D" id="2.30.40.10">
    <property type="entry name" value="Urease, subunit C, domain 1"/>
    <property type="match status" value="1"/>
</dbReference>
<dbReference type="Gene3D" id="3.20.20.140">
    <property type="entry name" value="Metal-dependent hydrolases"/>
    <property type="match status" value="1"/>
</dbReference>
<dbReference type="PANTHER" id="PTHR22642">
    <property type="entry name" value="IMIDAZOLONEPROPIONASE"/>
    <property type="match status" value="1"/>
</dbReference>
<evidence type="ECO:0000313" key="2">
    <source>
        <dbReference type="EMBL" id="MDY0395719.1"/>
    </source>
</evidence>
<dbReference type="SUPFAM" id="SSF51556">
    <property type="entry name" value="Metallo-dependent hydrolases"/>
    <property type="match status" value="1"/>
</dbReference>
<dbReference type="InterPro" id="IPR013108">
    <property type="entry name" value="Amidohydro_3"/>
</dbReference>
<feature type="domain" description="Amidohydrolase 3" evidence="1">
    <location>
        <begin position="53"/>
        <end position="544"/>
    </location>
</feature>
<dbReference type="EMBL" id="JAWDIP010000003">
    <property type="protein sequence ID" value="MDY0395719.1"/>
    <property type="molecule type" value="Genomic_DNA"/>
</dbReference>
<sequence>MKNADLLIMNANVLTLDEDNTRAGSVAVKDGRIIGVWPECEPEVNQVSAEEKLDLKGATLIPGFIDTHNHILGYARVKNFVQCGTPPNNNISDILEALRKKVKETPENNWVTGFGYDDTALKEGRHITRDELDSVSITHPILITHISGHLAVVNSKALELAGIDESVTDHDGGHFGRDANGRLNGVLFEKPAMEKMMKATPEMTVEDKLKQYEEAIQDYLAQGITTNTDAAVGMLGDPNAELTLHAEAAAKGINPMRTRLIMMHHLLRKDSVFGDYTAKQIDEKLQQMSEGKVRLDGAKMFQDGSIQGYTGALRKPYYTDKEKKGELFHEQNNLNEEMLDLHRRGFRIVTHGNGDRAIGSILDAYEYVLEKEPQKNHQHRIEHVQTATPEDIQKMEDLDVAGSFFINHVYYWGDRHKNIFLGPERARRISPLAEAVDHNLLFTLHSDCPVTPISPLFSVWAAVNRQTSSGEELGPEQKIDVITALKSMTIYGAQLNFDEDNSGSIEVDKRADFAVLEADPTTIDPKRIKDIAVKTTIIDGKVVYQKRGYMIIG</sequence>
<evidence type="ECO:0000259" key="1">
    <source>
        <dbReference type="Pfam" id="PF07969"/>
    </source>
</evidence>
<comment type="caution">
    <text evidence="2">The sequence shown here is derived from an EMBL/GenBank/DDBJ whole genome shotgun (WGS) entry which is preliminary data.</text>
</comment>
<dbReference type="Pfam" id="PF07969">
    <property type="entry name" value="Amidohydro_3"/>
    <property type="match status" value="1"/>
</dbReference>
<keyword evidence="3" id="KW-1185">Reference proteome</keyword>
<dbReference type="GO" id="GO:0016787">
    <property type="term" value="F:hydrolase activity"/>
    <property type="evidence" value="ECO:0007669"/>
    <property type="project" value="UniProtKB-KW"/>
</dbReference>